<dbReference type="AlphaFoldDB" id="A0A2I8F2R0"/>
<dbReference type="OrthoDB" id="9007104at2"/>
<sequence>MPDLPYPLLSDRIVLDKDRTKTHFTAPTLTTDSSVWFSAYGFGWGYCAFALPAEVMCEGLGAADQTPRQLVLAFELGKHHLRKAIAEKQLPRTGERITLCAADL</sequence>
<reference evidence="1 3" key="1">
    <citation type="submission" date="2018-01" db="EMBL/GenBank/DDBJ databases">
        <title>Species boundaries and ecological features among Paraburkholderia terrae DSMZ17804T, P. hospita DSMZ17164T and P. caribensis DSMZ13236T.</title>
        <authorList>
            <person name="Pratama A.A."/>
        </authorList>
    </citation>
    <scope>NUCLEOTIDE SEQUENCE [LARGE SCALE GENOMIC DNA]</scope>
    <source>
        <strain evidence="1 3">DSM 17804</strain>
    </source>
</reference>
<accession>A0A2I8F2R0</accession>
<protein>
    <recommendedName>
        <fullName evidence="5">DUF1488 domain-containing protein</fullName>
    </recommendedName>
</protein>
<organism evidence="1 3">
    <name type="scientific">Paraburkholderia terrae</name>
    <dbReference type="NCBI Taxonomy" id="311230"/>
    <lineage>
        <taxon>Bacteria</taxon>
        <taxon>Pseudomonadati</taxon>
        <taxon>Pseudomonadota</taxon>
        <taxon>Betaproteobacteria</taxon>
        <taxon>Burkholderiales</taxon>
        <taxon>Burkholderiaceae</taxon>
        <taxon>Paraburkholderia</taxon>
    </lineage>
</organism>
<dbReference type="EMBL" id="CP026113">
    <property type="protein sequence ID" value="AUT66000.1"/>
    <property type="molecule type" value="Genomic_DNA"/>
</dbReference>
<proteinExistence type="predicted"/>
<evidence type="ECO:0008006" key="5">
    <source>
        <dbReference type="Google" id="ProtNLM"/>
    </source>
</evidence>
<dbReference type="KEGG" id="pter:C2L65_30205"/>
<evidence type="ECO:0000313" key="2">
    <source>
        <dbReference type="EMBL" id="BCZ83406.1"/>
    </source>
</evidence>
<gene>
    <name evidence="1" type="ORF">C2L65_30205</name>
    <name evidence="2" type="ORF">PTKU64_70810</name>
</gene>
<dbReference type="Proteomes" id="UP001319874">
    <property type="component" value="Chromosome 3"/>
</dbReference>
<name>A0A2I8F2R0_9BURK</name>
<keyword evidence="4" id="KW-1185">Reference proteome</keyword>
<evidence type="ECO:0000313" key="1">
    <source>
        <dbReference type="EMBL" id="AUT66000.1"/>
    </source>
</evidence>
<evidence type="ECO:0000313" key="3">
    <source>
        <dbReference type="Proteomes" id="UP000243502"/>
    </source>
</evidence>
<reference evidence="2 4" key="2">
    <citation type="journal article" date="2022" name="Front. Microbiol.">
        <title>Identification and characterization of a novel class of self-sufficient cytochrome P450 hydroxylase involved in cyclohexanecarboxylate degradation in Paraburkholderia terrae strain KU-64.</title>
        <authorList>
            <person name="Yamamoto T."/>
            <person name="Hasegawa Y."/>
            <person name="Iwaki H."/>
        </authorList>
    </citation>
    <scope>NUCLEOTIDE SEQUENCE [LARGE SCALE GENOMIC DNA]</scope>
    <source>
        <strain evidence="2 4">KU-64</strain>
    </source>
</reference>
<evidence type="ECO:0000313" key="4">
    <source>
        <dbReference type="Proteomes" id="UP001319874"/>
    </source>
</evidence>
<dbReference type="EMBL" id="AP024957">
    <property type="protein sequence ID" value="BCZ83406.1"/>
    <property type="molecule type" value="Genomic_DNA"/>
</dbReference>
<dbReference type="Proteomes" id="UP000243502">
    <property type="component" value="Chromosome 3"/>
</dbReference>